<dbReference type="InterPro" id="IPR037066">
    <property type="entry name" value="Plug_dom_sf"/>
</dbReference>
<reference evidence="13 14" key="1">
    <citation type="submission" date="2020-06" db="EMBL/GenBank/DDBJ databases">
        <title>Synonyms of Asaia species.</title>
        <authorList>
            <person name="Sombolestani A."/>
        </authorList>
    </citation>
    <scope>NUCLEOTIDE SEQUENCE [LARGE SCALE GENOMIC DNA]</scope>
    <source>
        <strain evidence="13 14">LMG 27047</strain>
    </source>
</reference>
<evidence type="ECO:0000256" key="10">
    <source>
        <dbReference type="SAM" id="SignalP"/>
    </source>
</evidence>
<dbReference type="Proteomes" id="UP001516351">
    <property type="component" value="Unassembled WGS sequence"/>
</dbReference>
<dbReference type="PANTHER" id="PTHR47234:SF2">
    <property type="entry name" value="TONB-DEPENDENT RECEPTOR"/>
    <property type="match status" value="1"/>
</dbReference>
<feature type="signal peptide" evidence="10">
    <location>
        <begin position="1"/>
        <end position="28"/>
    </location>
</feature>
<feature type="chain" id="PRO_5045461474" evidence="10">
    <location>
        <begin position="29"/>
        <end position="975"/>
    </location>
</feature>
<keyword evidence="5 9" id="KW-0798">TonB box</keyword>
<keyword evidence="4 8" id="KW-0812">Transmembrane</keyword>
<dbReference type="Pfam" id="PF07715">
    <property type="entry name" value="Plug"/>
    <property type="match status" value="1"/>
</dbReference>
<organism evidence="13 14">
    <name type="scientific">Asaia spathodeae</name>
    <dbReference type="NCBI Taxonomy" id="657016"/>
    <lineage>
        <taxon>Bacteria</taxon>
        <taxon>Pseudomonadati</taxon>
        <taxon>Pseudomonadota</taxon>
        <taxon>Alphaproteobacteria</taxon>
        <taxon>Acetobacterales</taxon>
        <taxon>Acetobacteraceae</taxon>
        <taxon>Asaia</taxon>
    </lineage>
</organism>
<evidence type="ECO:0000259" key="12">
    <source>
        <dbReference type="Pfam" id="PF07715"/>
    </source>
</evidence>
<evidence type="ECO:0000256" key="9">
    <source>
        <dbReference type="RuleBase" id="RU003357"/>
    </source>
</evidence>
<dbReference type="Pfam" id="PF00593">
    <property type="entry name" value="TonB_dep_Rec_b-barrel"/>
    <property type="match status" value="1"/>
</dbReference>
<feature type="domain" description="TonB-dependent receptor-like beta-barrel" evidence="11">
    <location>
        <begin position="428"/>
        <end position="938"/>
    </location>
</feature>
<dbReference type="PROSITE" id="PS52016">
    <property type="entry name" value="TONB_DEPENDENT_REC_3"/>
    <property type="match status" value="1"/>
</dbReference>
<evidence type="ECO:0000256" key="8">
    <source>
        <dbReference type="PROSITE-ProRule" id="PRU01360"/>
    </source>
</evidence>
<keyword evidence="14" id="KW-1185">Reference proteome</keyword>
<keyword evidence="10" id="KW-0732">Signal</keyword>
<accession>A0ABX2P642</accession>
<dbReference type="RefSeq" id="WP_267311773.1">
    <property type="nucleotide sequence ID" value="NZ_JABXXV010000006.1"/>
</dbReference>
<gene>
    <name evidence="13" type="ORF">HW542_11405</name>
</gene>
<evidence type="ECO:0000313" key="14">
    <source>
        <dbReference type="Proteomes" id="UP001516351"/>
    </source>
</evidence>
<sequence>MKCHSILARVLGATVLTSSWCGVTAAIAATPAHKHATHRAASSVKPAVRQSVVATDGSRAAIPTAAPAAKPASRARVLSTAMTDGGNENIVVTGSMLRSSNNQNANPVQIVTAKQIQQTAATTLGDYLQRLPSIGNSGASNTQTNGFGGVSCTDIRNLSSKRVLVLIDGKRVAQDPGAACVDLNTIPIEQIASVEILKDGGSELYGADAVSGVVNIKLRHDLTTGGMTIRGGITDQGDSRTGLISAYKGWNFDHDKGNITLAGQYLSQGPVMQRDRDWSRLVQASNDPGVAPIYGSGYAANTRVLSGPGAGLISNNDGSTFSKYTAANRYNYGDNQSLTNYVQNSVLSGDAHYKFSDHFNLYANVRYAHKTAAASLAPSPVAGSIYPSQLSNPLTLPAAAPYNPFGVDTIVQKRYTDLGDRRQEYATDNLQITGGMNGLITHNWYYDASMGYGVSQARYDTNNMGNYRHILQEYGIRQTDPTDASSSVVYDPSVCQAAAGCTLQSPFAPMSQQGASYAKFNQHDHSQYMIRDFNLRVNNDKVVKMPYQHGGDLGLAFGLEHRSEQLSYSPDPLAVNGDTTGNTQSYTGGGFNATEIYGEAKLPLLRDAFLAKDLTVDAQGRWSHYNTFGNTQNWKVGINWSPIRDIRFRATLGTSYRQPNVYELYQGQSLGYAAANDPCSGATSPTVVANCMKQGINPATFEVANSGQVPSISGGNKNLRPETGRTYTVGTVITPRWIPNLSASVEYWHYTIKNAISAVSAQYVLDSCYSGSAPQYCADIVRSSNQQINYVNTLYDNLGGLKTSGIDFDLDYRFRINHANTLTLSNNLQQIVSYLQQNEPGGSWYNYAGRLFFQGSSAVGMPNGIPRVTNYTTASWQHNAFTFTYMLHYTGGMVWNDMSEDLTPKTGGQWRTPGIFTHDVTVNYRWNKWNFEGGVNNILDKNPPFVFDTATNTANAIYSSAMIGRYVFLQVNRTF</sequence>
<feature type="domain" description="TonB-dependent receptor plug" evidence="12">
    <location>
        <begin position="103"/>
        <end position="213"/>
    </location>
</feature>
<dbReference type="Gene3D" id="2.40.170.20">
    <property type="entry name" value="TonB-dependent receptor, beta-barrel domain"/>
    <property type="match status" value="1"/>
</dbReference>
<evidence type="ECO:0000259" key="11">
    <source>
        <dbReference type="Pfam" id="PF00593"/>
    </source>
</evidence>
<evidence type="ECO:0000256" key="6">
    <source>
        <dbReference type="ARBA" id="ARBA00023136"/>
    </source>
</evidence>
<evidence type="ECO:0000256" key="5">
    <source>
        <dbReference type="ARBA" id="ARBA00023077"/>
    </source>
</evidence>
<evidence type="ECO:0000256" key="4">
    <source>
        <dbReference type="ARBA" id="ARBA00022692"/>
    </source>
</evidence>
<dbReference type="InterPro" id="IPR012910">
    <property type="entry name" value="Plug_dom"/>
</dbReference>
<keyword evidence="13" id="KW-0675">Receptor</keyword>
<name>A0ABX2P642_9PROT</name>
<evidence type="ECO:0000256" key="1">
    <source>
        <dbReference type="ARBA" id="ARBA00004571"/>
    </source>
</evidence>
<keyword evidence="7 8" id="KW-0998">Cell outer membrane</keyword>
<comment type="subcellular location">
    <subcellularLocation>
        <location evidence="1 8">Cell outer membrane</location>
        <topology evidence="1 8">Multi-pass membrane protein</topology>
    </subcellularLocation>
</comment>
<keyword evidence="2 8" id="KW-0813">Transport</keyword>
<comment type="similarity">
    <text evidence="8 9">Belongs to the TonB-dependent receptor family.</text>
</comment>
<dbReference type="InterPro" id="IPR036942">
    <property type="entry name" value="Beta-barrel_TonB_sf"/>
</dbReference>
<evidence type="ECO:0000256" key="3">
    <source>
        <dbReference type="ARBA" id="ARBA00022452"/>
    </source>
</evidence>
<dbReference type="InterPro" id="IPR039426">
    <property type="entry name" value="TonB-dep_rcpt-like"/>
</dbReference>
<dbReference type="Gene3D" id="2.170.130.10">
    <property type="entry name" value="TonB-dependent receptor, plug domain"/>
    <property type="match status" value="1"/>
</dbReference>
<dbReference type="PANTHER" id="PTHR47234">
    <property type="match status" value="1"/>
</dbReference>
<dbReference type="EMBL" id="JABXXV010000006">
    <property type="protein sequence ID" value="NVN47410.1"/>
    <property type="molecule type" value="Genomic_DNA"/>
</dbReference>
<evidence type="ECO:0000313" key="13">
    <source>
        <dbReference type="EMBL" id="NVN47410.1"/>
    </source>
</evidence>
<dbReference type="SUPFAM" id="SSF56935">
    <property type="entry name" value="Porins"/>
    <property type="match status" value="1"/>
</dbReference>
<dbReference type="InterPro" id="IPR000531">
    <property type="entry name" value="Beta-barrel_TonB"/>
</dbReference>
<keyword evidence="3 8" id="KW-1134">Transmembrane beta strand</keyword>
<proteinExistence type="inferred from homology"/>
<evidence type="ECO:0000256" key="7">
    <source>
        <dbReference type="ARBA" id="ARBA00023237"/>
    </source>
</evidence>
<evidence type="ECO:0000256" key="2">
    <source>
        <dbReference type="ARBA" id="ARBA00022448"/>
    </source>
</evidence>
<keyword evidence="6 8" id="KW-0472">Membrane</keyword>
<protein>
    <submittedName>
        <fullName evidence="13">TonB-dependent receptor</fullName>
    </submittedName>
</protein>
<comment type="caution">
    <text evidence="13">The sequence shown here is derived from an EMBL/GenBank/DDBJ whole genome shotgun (WGS) entry which is preliminary data.</text>
</comment>